<dbReference type="SMART" id="SM00020">
    <property type="entry name" value="Tryp_SPc"/>
    <property type="match status" value="1"/>
</dbReference>
<gene>
    <name evidence="12" type="ORF">GSLYS_00008674001</name>
</gene>
<dbReference type="Pfam" id="PF11218">
    <property type="entry name" value="DUF3011"/>
    <property type="match status" value="1"/>
</dbReference>
<evidence type="ECO:0000256" key="3">
    <source>
        <dbReference type="ARBA" id="ARBA00022670"/>
    </source>
</evidence>
<evidence type="ECO:0000259" key="11">
    <source>
        <dbReference type="PROSITE" id="PS50240"/>
    </source>
</evidence>
<dbReference type="Gene3D" id="2.40.10.10">
    <property type="entry name" value="Trypsin-like serine proteases"/>
    <property type="match status" value="1"/>
</dbReference>
<dbReference type="GO" id="GO:0004252">
    <property type="term" value="F:serine-type endopeptidase activity"/>
    <property type="evidence" value="ECO:0007669"/>
    <property type="project" value="InterPro"/>
</dbReference>
<evidence type="ECO:0000256" key="5">
    <source>
        <dbReference type="ARBA" id="ARBA00022801"/>
    </source>
</evidence>
<evidence type="ECO:0000313" key="12">
    <source>
        <dbReference type="EMBL" id="CAL1534714.1"/>
    </source>
</evidence>
<keyword evidence="4 10" id="KW-0732">Signal</keyword>
<keyword evidence="3 9" id="KW-0645">Protease</keyword>
<dbReference type="AlphaFoldDB" id="A0AAV2HQA1"/>
<evidence type="ECO:0000256" key="6">
    <source>
        <dbReference type="ARBA" id="ARBA00022825"/>
    </source>
</evidence>
<dbReference type="InterPro" id="IPR001254">
    <property type="entry name" value="Trypsin_dom"/>
</dbReference>
<dbReference type="GO" id="GO:0005576">
    <property type="term" value="C:extracellular region"/>
    <property type="evidence" value="ECO:0007669"/>
    <property type="project" value="UniProtKB-SubCell"/>
</dbReference>
<organism evidence="12 13">
    <name type="scientific">Lymnaea stagnalis</name>
    <name type="common">Great pond snail</name>
    <name type="synonym">Helix stagnalis</name>
    <dbReference type="NCBI Taxonomy" id="6523"/>
    <lineage>
        <taxon>Eukaryota</taxon>
        <taxon>Metazoa</taxon>
        <taxon>Spiralia</taxon>
        <taxon>Lophotrochozoa</taxon>
        <taxon>Mollusca</taxon>
        <taxon>Gastropoda</taxon>
        <taxon>Heterobranchia</taxon>
        <taxon>Euthyneura</taxon>
        <taxon>Panpulmonata</taxon>
        <taxon>Hygrophila</taxon>
        <taxon>Lymnaeoidea</taxon>
        <taxon>Lymnaeidae</taxon>
        <taxon>Lymnaea</taxon>
    </lineage>
</organism>
<dbReference type="InterPro" id="IPR033116">
    <property type="entry name" value="TRYPSIN_SER"/>
</dbReference>
<dbReference type="PRINTS" id="PR00722">
    <property type="entry name" value="CHYMOTRYPSIN"/>
</dbReference>
<evidence type="ECO:0000256" key="1">
    <source>
        <dbReference type="ARBA" id="ARBA00004613"/>
    </source>
</evidence>
<comment type="caution">
    <text evidence="12">The sequence shown here is derived from an EMBL/GenBank/DDBJ whole genome shotgun (WGS) entry which is preliminary data.</text>
</comment>
<dbReference type="GO" id="GO:0006508">
    <property type="term" value="P:proteolysis"/>
    <property type="evidence" value="ECO:0007669"/>
    <property type="project" value="UniProtKB-KW"/>
</dbReference>
<dbReference type="Pfam" id="PF00089">
    <property type="entry name" value="Trypsin"/>
    <property type="match status" value="1"/>
</dbReference>
<protein>
    <recommendedName>
        <fullName evidence="11">Peptidase S1 domain-containing protein</fullName>
    </recommendedName>
</protein>
<feature type="signal peptide" evidence="10">
    <location>
        <begin position="1"/>
        <end position="27"/>
    </location>
</feature>
<evidence type="ECO:0000256" key="10">
    <source>
        <dbReference type="SAM" id="SignalP"/>
    </source>
</evidence>
<keyword evidence="8" id="KW-1015">Disulfide bond</keyword>
<dbReference type="FunFam" id="2.40.10.10:FF:000146">
    <property type="entry name" value="Serine protease 53"/>
    <property type="match status" value="1"/>
</dbReference>
<sequence>MCCRPRHVVSCVLLCSLLLNFSTVISGQQGMVEIARGTCRSSIQQYVAQCQTPQWSRGLNLTVRLVRQISRNSCIEGRTFGLASDKSSIWVTGLCEGEFAIMSSAINSLTRATVAPPTSPSLETINRAPTDLCGVTSSFRIIGGAAAGQCEYPWMVLVTNPFTNVSCGGAILDRTHVLTASHCFFSIDKNQRTGKTGKVKAKPADIVVLSGTSVMPSETLNIPGLQIRFVADIITHENFDKNTLVNDIAIIKLTAEIDYNRCHVPICLADLRKDVQQATNCRAMGWGISSNIPGSAGQAQLQWVNLPVVPDSVCKRQYNARASSATFCAGSVGKDTCQGDSGGPFVCQEPNGHFYAYGVVSAGLDGQCGTSVGLYTKVSSYLAWILKNTST</sequence>
<evidence type="ECO:0000256" key="9">
    <source>
        <dbReference type="RuleBase" id="RU363034"/>
    </source>
</evidence>
<dbReference type="SUPFAM" id="SSF50494">
    <property type="entry name" value="Trypsin-like serine proteases"/>
    <property type="match status" value="1"/>
</dbReference>
<keyword evidence="2" id="KW-0964">Secreted</keyword>
<dbReference type="InterPro" id="IPR043504">
    <property type="entry name" value="Peptidase_S1_PA_chymotrypsin"/>
</dbReference>
<dbReference type="PANTHER" id="PTHR24252">
    <property type="entry name" value="ACROSIN-RELATED"/>
    <property type="match status" value="1"/>
</dbReference>
<dbReference type="PROSITE" id="PS00135">
    <property type="entry name" value="TRYPSIN_SER"/>
    <property type="match status" value="1"/>
</dbReference>
<keyword evidence="6 9" id="KW-0720">Serine protease</keyword>
<feature type="domain" description="Peptidase S1" evidence="11">
    <location>
        <begin position="141"/>
        <end position="390"/>
    </location>
</feature>
<accession>A0AAV2HQA1</accession>
<dbReference type="InterPro" id="IPR018114">
    <property type="entry name" value="TRYPSIN_HIS"/>
</dbReference>
<evidence type="ECO:0000256" key="7">
    <source>
        <dbReference type="ARBA" id="ARBA00023145"/>
    </source>
</evidence>
<keyword evidence="5 9" id="KW-0378">Hydrolase</keyword>
<dbReference type="PROSITE" id="PS00134">
    <property type="entry name" value="TRYPSIN_HIS"/>
    <property type="match status" value="1"/>
</dbReference>
<reference evidence="12 13" key="1">
    <citation type="submission" date="2024-04" db="EMBL/GenBank/DDBJ databases">
        <authorList>
            <consortium name="Genoscope - CEA"/>
            <person name="William W."/>
        </authorList>
    </citation>
    <scope>NUCLEOTIDE SEQUENCE [LARGE SCALE GENOMIC DNA]</scope>
</reference>
<dbReference type="PROSITE" id="PS50240">
    <property type="entry name" value="TRYPSIN_DOM"/>
    <property type="match status" value="1"/>
</dbReference>
<keyword evidence="13" id="KW-1185">Reference proteome</keyword>
<dbReference type="InterPro" id="IPR001314">
    <property type="entry name" value="Peptidase_S1A"/>
</dbReference>
<evidence type="ECO:0000313" key="13">
    <source>
        <dbReference type="Proteomes" id="UP001497497"/>
    </source>
</evidence>
<comment type="subcellular location">
    <subcellularLocation>
        <location evidence="1">Secreted</location>
    </subcellularLocation>
</comment>
<evidence type="ECO:0000256" key="4">
    <source>
        <dbReference type="ARBA" id="ARBA00022729"/>
    </source>
</evidence>
<name>A0AAV2HQA1_LYMST</name>
<keyword evidence="7" id="KW-0865">Zymogen</keyword>
<dbReference type="CDD" id="cd00190">
    <property type="entry name" value="Tryp_SPc"/>
    <property type="match status" value="1"/>
</dbReference>
<dbReference type="EMBL" id="CAXITT010000180">
    <property type="protein sequence ID" value="CAL1534714.1"/>
    <property type="molecule type" value="Genomic_DNA"/>
</dbReference>
<evidence type="ECO:0000256" key="8">
    <source>
        <dbReference type="ARBA" id="ARBA00023157"/>
    </source>
</evidence>
<dbReference type="InterPro" id="IPR009003">
    <property type="entry name" value="Peptidase_S1_PA"/>
</dbReference>
<dbReference type="Proteomes" id="UP001497497">
    <property type="component" value="Unassembled WGS sequence"/>
</dbReference>
<proteinExistence type="predicted"/>
<evidence type="ECO:0000256" key="2">
    <source>
        <dbReference type="ARBA" id="ARBA00022525"/>
    </source>
</evidence>
<feature type="chain" id="PRO_5043729800" description="Peptidase S1 domain-containing protein" evidence="10">
    <location>
        <begin position="28"/>
        <end position="391"/>
    </location>
</feature>
<dbReference type="InterPro" id="IPR021381">
    <property type="entry name" value="DUF3011"/>
</dbReference>
<dbReference type="PANTHER" id="PTHR24252:SF7">
    <property type="entry name" value="HYALIN"/>
    <property type="match status" value="1"/>
</dbReference>